<evidence type="ECO:0000313" key="4">
    <source>
        <dbReference type="Proteomes" id="UP001589769"/>
    </source>
</evidence>
<organism evidence="3 4">
    <name type="scientific">Gallibacterium melopsittaci</name>
    <dbReference type="NCBI Taxonomy" id="516063"/>
    <lineage>
        <taxon>Bacteria</taxon>
        <taxon>Pseudomonadati</taxon>
        <taxon>Pseudomonadota</taxon>
        <taxon>Gammaproteobacteria</taxon>
        <taxon>Pasteurellales</taxon>
        <taxon>Pasteurellaceae</taxon>
        <taxon>Gallibacterium</taxon>
    </lineage>
</organism>
<comment type="similarity">
    <text evidence="1">Belongs to the SufE family.</text>
</comment>
<dbReference type="SUPFAM" id="SSF82649">
    <property type="entry name" value="SufE/NifU"/>
    <property type="match status" value="1"/>
</dbReference>
<name>A0ABV6HVS9_9PAST</name>
<dbReference type="Gene3D" id="3.90.1010.10">
    <property type="match status" value="1"/>
</dbReference>
<dbReference type="Pfam" id="PF02657">
    <property type="entry name" value="SufE"/>
    <property type="match status" value="1"/>
</dbReference>
<protein>
    <submittedName>
        <fullName evidence="3">SufE family protein</fullName>
    </submittedName>
</protein>
<dbReference type="PANTHER" id="PTHR43597:SF5">
    <property type="entry name" value="SUFE-LIKE PROTEIN 2, CHLOROPLASTIC"/>
    <property type="match status" value="1"/>
</dbReference>
<evidence type="ECO:0000256" key="1">
    <source>
        <dbReference type="ARBA" id="ARBA00010282"/>
    </source>
</evidence>
<dbReference type="EMBL" id="JBHLWA010000024">
    <property type="protein sequence ID" value="MFC0322985.1"/>
    <property type="molecule type" value="Genomic_DNA"/>
</dbReference>
<comment type="caution">
    <text evidence="3">The sequence shown here is derived from an EMBL/GenBank/DDBJ whole genome shotgun (WGS) entry which is preliminary data.</text>
</comment>
<sequence length="133" mass="15518">MTFAEIEALFAQCQSWEQRYRQLILLAKQLPKPEDQVLTQLPLIEGCESQLWFKLFRQEQQWHCIAYSNARILNGILFILQTAINEASSEKLKNFNITALLQQLKIDQRLSKTRLNGLKNIEKIISNTVTELL</sequence>
<proteinExistence type="inferred from homology"/>
<accession>A0ABV6HVS9</accession>
<evidence type="ECO:0000313" key="3">
    <source>
        <dbReference type="EMBL" id="MFC0322985.1"/>
    </source>
</evidence>
<keyword evidence="4" id="KW-1185">Reference proteome</keyword>
<feature type="domain" description="Fe-S metabolism associated" evidence="2">
    <location>
        <begin position="10"/>
        <end position="126"/>
    </location>
</feature>
<evidence type="ECO:0000259" key="2">
    <source>
        <dbReference type="Pfam" id="PF02657"/>
    </source>
</evidence>
<dbReference type="PANTHER" id="PTHR43597">
    <property type="entry name" value="SULFUR ACCEPTOR PROTEIN CSDE"/>
    <property type="match status" value="1"/>
</dbReference>
<dbReference type="RefSeq" id="WP_382374176.1">
    <property type="nucleotide sequence ID" value="NZ_JBHLWA010000024.1"/>
</dbReference>
<dbReference type="InterPro" id="IPR003808">
    <property type="entry name" value="Fe-S_metab-assoc_dom"/>
</dbReference>
<dbReference type="Proteomes" id="UP001589769">
    <property type="component" value="Unassembled WGS sequence"/>
</dbReference>
<reference evidence="3 4" key="1">
    <citation type="submission" date="2024-09" db="EMBL/GenBank/DDBJ databases">
        <authorList>
            <person name="Sun Q."/>
            <person name="Mori K."/>
        </authorList>
    </citation>
    <scope>NUCLEOTIDE SEQUENCE [LARGE SCALE GENOMIC DNA]</scope>
    <source>
        <strain evidence="3 4">CCM 7538</strain>
    </source>
</reference>
<gene>
    <name evidence="3" type="ORF">ACFFHT_05360</name>
</gene>